<dbReference type="Proteomes" id="UP000095751">
    <property type="component" value="Unassembled WGS sequence"/>
</dbReference>
<dbReference type="PANTHER" id="PTHR34133:SF8">
    <property type="entry name" value="OS07G0633000 PROTEIN"/>
    <property type="match status" value="1"/>
</dbReference>
<evidence type="ECO:0000313" key="2">
    <source>
        <dbReference type="EMBL" id="OEU23046.1"/>
    </source>
</evidence>
<gene>
    <name evidence="2" type="ORF">FRACYDRAFT_179593</name>
</gene>
<feature type="transmembrane region" description="Helical" evidence="1">
    <location>
        <begin position="12"/>
        <end position="33"/>
    </location>
</feature>
<dbReference type="InterPro" id="IPR018971">
    <property type="entry name" value="DUF1997"/>
</dbReference>
<dbReference type="EMBL" id="KV784353">
    <property type="protein sequence ID" value="OEU23046.1"/>
    <property type="molecule type" value="Genomic_DNA"/>
</dbReference>
<dbReference type="KEGG" id="fcy:FRACYDRAFT_179593"/>
<organism evidence="2 3">
    <name type="scientific">Fragilariopsis cylindrus CCMP1102</name>
    <dbReference type="NCBI Taxonomy" id="635003"/>
    <lineage>
        <taxon>Eukaryota</taxon>
        <taxon>Sar</taxon>
        <taxon>Stramenopiles</taxon>
        <taxon>Ochrophyta</taxon>
        <taxon>Bacillariophyta</taxon>
        <taxon>Bacillariophyceae</taxon>
        <taxon>Bacillariophycidae</taxon>
        <taxon>Bacillariales</taxon>
        <taxon>Bacillariaceae</taxon>
        <taxon>Fragilariopsis</taxon>
    </lineage>
</organism>
<dbReference type="OrthoDB" id="496281at2759"/>
<keyword evidence="1" id="KW-0812">Transmembrane</keyword>
<sequence>MIKTRRTTTTTTTTASFVRLPIVLLLIVCSTGLQNFRCNKNVVHAFGVTRKIVTTKRTTSATYRRRYSSLNASIQQTAEQKARRKELLKRDGPYFKLDRFTGDIEFGAAANLVTDFSKQNPDADKPSIEEWLSDSDGRGLALSIWDESLLEELGNGVYRIQTMPLKFVTLQLQPQVDLQMWTQPPGENRAGRQLPPIFKLQSIGFETNLRLLPGLGTTSSESLGVVVEVAGDLRPTTDGTGVTGTISFATKGILPPALRILPESGLQLAADTINNTVIQFAVASFEKGAIGKYNEFMKQQTAAAAAAEST</sequence>
<name>A0A1E7FY39_9STRA</name>
<keyword evidence="1" id="KW-1133">Transmembrane helix</keyword>
<proteinExistence type="predicted"/>
<reference evidence="2 3" key="1">
    <citation type="submission" date="2016-09" db="EMBL/GenBank/DDBJ databases">
        <title>Extensive genetic diversity and differential bi-allelic expression allows diatom success in the polar Southern Ocean.</title>
        <authorList>
            <consortium name="DOE Joint Genome Institute"/>
            <person name="Mock T."/>
            <person name="Otillar R.P."/>
            <person name="Strauss J."/>
            <person name="Dupont C."/>
            <person name="Frickenhaus S."/>
            <person name="Maumus F."/>
            <person name="Mcmullan M."/>
            <person name="Sanges R."/>
            <person name="Schmutz J."/>
            <person name="Toseland A."/>
            <person name="Valas R."/>
            <person name="Veluchamy A."/>
            <person name="Ward B.J."/>
            <person name="Allen A."/>
            <person name="Barry K."/>
            <person name="Falciatore A."/>
            <person name="Ferrante M."/>
            <person name="Fortunato A.E."/>
            <person name="Gloeckner G."/>
            <person name="Gruber A."/>
            <person name="Hipkin R."/>
            <person name="Janech M."/>
            <person name="Kroth P."/>
            <person name="Leese F."/>
            <person name="Lindquist E."/>
            <person name="Lyon B.R."/>
            <person name="Martin J."/>
            <person name="Mayer C."/>
            <person name="Parker M."/>
            <person name="Quesneville H."/>
            <person name="Raymond J."/>
            <person name="Uhlig C."/>
            <person name="Valentin K.U."/>
            <person name="Worden A.Z."/>
            <person name="Armbrust E.V."/>
            <person name="Bowler C."/>
            <person name="Green B."/>
            <person name="Moulton V."/>
            <person name="Van Oosterhout C."/>
            <person name="Grigoriev I."/>
        </authorList>
    </citation>
    <scope>NUCLEOTIDE SEQUENCE [LARGE SCALE GENOMIC DNA]</scope>
    <source>
        <strain evidence="2 3">CCMP1102</strain>
    </source>
</reference>
<evidence type="ECO:0000256" key="1">
    <source>
        <dbReference type="SAM" id="Phobius"/>
    </source>
</evidence>
<keyword evidence="3" id="KW-1185">Reference proteome</keyword>
<dbReference type="Pfam" id="PF09366">
    <property type="entry name" value="DUF1997"/>
    <property type="match status" value="1"/>
</dbReference>
<dbReference type="AlphaFoldDB" id="A0A1E7FY39"/>
<dbReference type="PANTHER" id="PTHR34133">
    <property type="entry name" value="OS07G0633000 PROTEIN"/>
    <property type="match status" value="1"/>
</dbReference>
<protein>
    <submittedName>
        <fullName evidence="2">Uncharacterized protein</fullName>
    </submittedName>
</protein>
<evidence type="ECO:0000313" key="3">
    <source>
        <dbReference type="Proteomes" id="UP000095751"/>
    </source>
</evidence>
<dbReference type="InParanoid" id="A0A1E7FY39"/>
<accession>A0A1E7FY39</accession>
<keyword evidence="1" id="KW-0472">Membrane</keyword>